<feature type="coiled-coil region" evidence="2">
    <location>
        <begin position="288"/>
        <end position="325"/>
    </location>
</feature>
<dbReference type="SMART" id="SM00028">
    <property type="entry name" value="TPR"/>
    <property type="match status" value="6"/>
</dbReference>
<protein>
    <submittedName>
        <fullName evidence="4">Uncharacterized protein</fullName>
    </submittedName>
</protein>
<dbReference type="PANTHER" id="PTHR47684">
    <property type="entry name" value="PROTEIN TONSOKU"/>
    <property type="match status" value="1"/>
</dbReference>
<dbReference type="GO" id="GO:0005634">
    <property type="term" value="C:nucleus"/>
    <property type="evidence" value="ECO:0007669"/>
    <property type="project" value="InterPro"/>
</dbReference>
<dbReference type="Pfam" id="PF13181">
    <property type="entry name" value="TPR_8"/>
    <property type="match status" value="1"/>
</dbReference>
<dbReference type="Gene3D" id="3.80.10.10">
    <property type="entry name" value="Ribonuclease Inhibitor"/>
    <property type="match status" value="3"/>
</dbReference>
<accession>A0A162B196</accession>
<dbReference type="PANTHER" id="PTHR47684:SF1">
    <property type="entry name" value="PROTEIN TONSOKU"/>
    <property type="match status" value="1"/>
</dbReference>
<feature type="repeat" description="TPR" evidence="1">
    <location>
        <begin position="245"/>
        <end position="278"/>
    </location>
</feature>
<dbReference type="EMBL" id="LNRQ01000001">
    <property type="protein sequence ID" value="KZN08693.1"/>
    <property type="molecule type" value="Genomic_DNA"/>
</dbReference>
<evidence type="ECO:0000256" key="2">
    <source>
        <dbReference type="SAM" id="Coils"/>
    </source>
</evidence>
<dbReference type="PROSITE" id="PS50005">
    <property type="entry name" value="TPR"/>
    <property type="match status" value="2"/>
</dbReference>
<comment type="caution">
    <text evidence="4">The sequence shown here is derived from an EMBL/GenBank/DDBJ whole genome shotgun (WGS) entry which is preliminary data.</text>
</comment>
<evidence type="ECO:0000256" key="1">
    <source>
        <dbReference type="PROSITE-ProRule" id="PRU00339"/>
    </source>
</evidence>
<dbReference type="Pfam" id="PF00515">
    <property type="entry name" value="TPR_1"/>
    <property type="match status" value="1"/>
</dbReference>
<feature type="region of interest" description="Disordered" evidence="3">
    <location>
        <begin position="505"/>
        <end position="524"/>
    </location>
</feature>
<dbReference type="InterPro" id="IPR044227">
    <property type="entry name" value="TONSOKU"/>
</dbReference>
<dbReference type="FunFam" id="1.25.40.10:FF:000961">
    <property type="entry name" value="Protein TONSOKU"/>
    <property type="match status" value="1"/>
</dbReference>
<feature type="region of interest" description="Disordered" evidence="3">
    <location>
        <begin position="529"/>
        <end position="628"/>
    </location>
</feature>
<dbReference type="InterPro" id="IPR019734">
    <property type="entry name" value="TPR_rpt"/>
</dbReference>
<feature type="compositionally biased region" description="Polar residues" evidence="3">
    <location>
        <begin position="514"/>
        <end position="524"/>
    </location>
</feature>
<evidence type="ECO:0000256" key="3">
    <source>
        <dbReference type="SAM" id="MobiDB-lite"/>
    </source>
</evidence>
<name>A0A162B196_DAUCS</name>
<reference evidence="4" key="1">
    <citation type="journal article" date="2016" name="Nat. Genet.">
        <title>A high-quality carrot genome assembly provides new insights into carotenoid accumulation and asterid genome evolution.</title>
        <authorList>
            <person name="Iorizzo M."/>
            <person name="Ellison S."/>
            <person name="Senalik D."/>
            <person name="Zeng P."/>
            <person name="Satapoomin P."/>
            <person name="Huang J."/>
            <person name="Bowman M."/>
            <person name="Iovene M."/>
            <person name="Sanseverino W."/>
            <person name="Cavagnaro P."/>
            <person name="Yildiz M."/>
            <person name="Macko-Podgorni A."/>
            <person name="Moranska E."/>
            <person name="Grzebelus E."/>
            <person name="Grzebelus D."/>
            <person name="Ashrafi H."/>
            <person name="Zheng Z."/>
            <person name="Cheng S."/>
            <person name="Spooner D."/>
            <person name="Van Deynze A."/>
            <person name="Simon P."/>
        </authorList>
    </citation>
    <scope>NUCLEOTIDE SEQUENCE [LARGE SCALE GENOMIC DNA]</scope>
    <source>
        <tissue evidence="4">Leaf</tissue>
    </source>
</reference>
<keyword evidence="1" id="KW-0802">TPR repeat</keyword>
<gene>
    <name evidence="4" type="ORF">DCAR_001349</name>
</gene>
<feature type="repeat" description="TPR" evidence="1">
    <location>
        <begin position="162"/>
        <end position="195"/>
    </location>
</feature>
<dbReference type="PROSITE" id="PS50293">
    <property type="entry name" value="TPR_REGION"/>
    <property type="match status" value="1"/>
</dbReference>
<sequence length="1422" mass="158718">MAKDELADAKRSYRSATEIGDRTEQARWSNVIGDIHKNRGEYVEALKWLRIDYDVSTKYLPEKQLLPTCQSIGELHFRLLHFQDALVYQKKHLELAKDKEDLAEQQRASTQLARTYHEMFLRSDDDIYSIQNAKKYFNSAMNLAKSLKENSPNKSNFLKEYIDAYNNIGMLQRDLENFDEALKMLTRGLQICDDEEVARLDDARSRLHHNLGSVYMGLRKWSEAQKHILEDIHICNSIQHRQGEAKGYINLGELHNKVQKYDEAISCYKKALDLARSMEDEDDLVNHINENMRIVKQAIKEMDELKKEEKNLKKLARNMEMAIGTSSERKCLLQQDASLSRLIDISNSILAWREHKAFAKRKKQIATKLCDQEKLGDSFLHIGESYQKLRIFDKALKWVTKSWKVFKAIGNLEGQALAKNSIGVALDSSGDWAGALDAFEEAYANACEAKLPSIQLSALENMHYSNMIRFENFDEARRLRSIIDKKRDSATEVLEPKILKKDCCSETETEGDDQLSNSRSDISCSPEISKSSFNRYKPGPGAKDIVDDAPSNSFLCPENASKSKPRPIKKPSTSREPDDSSLRSQSRLASSQAVSRKRVRVILSDDESENDEVPPSSGRFRFSPAEDVATSDEVDRTYNMRTAHGLQVDVSPVASHCVISANTPINHEGTASSYKSSGYMRADQDAKDVRSSCSNEVVSVSNVHSTSARCRFNDSENLFQNHRNSGLSHHICDDSCCKHVTFKVEEELVTMELSSCMIGDKVSIAALKVDISCLYFLQLPKQKRSKGLLPIIQHLKCRSKVLDSLESTETFKDYFSGKGWIDVSVDAWVPKRLMKLYIDCCMELSEPPNLHLLKKLYNLEVSEDEIIVSDCGLQDMSVAPLLSALHLHKTVAVLDLSHNMLGNETMEKLQQLFTSSRQKYGGLILDLHQNRFGPTALFQICECPVLFSRLEVLNISGNRLTDSCASYLANILKNCKGNETMEKLQQLFTSSRQKYGGLILDLHQNRFGPTALFQICECPVLFSRLEVLNISGNRLTDSCASYLANILKNCKALYGLDIGSCSITSRTVQKIADSLDSGSSLVQLGLGYNNSISGNAIVNLLAKLATLDRFAELNLNGLKLNKAVVNGICQLAKTSCLSELMLQDTCIGTDGALHLLESLSSETRELVKLDLSSCGLTSEYIFRLNDEISLIGGVIELKLGWNPITQECGNALAALLKNPYCCLRVLVLNKCQLGVVCLLRTLEALAENLVLEELNLAANTCSGEVNSLSLNFNGTLNSMHADLSFANSSVKASACNDAHGASVDPDIDQLEVADSEDDLDSTKPSVSGIHGSSMSFSEKYSSNLESQFIQELSSAISRAKHLQMLDLSDNGFSEQHAETLYHAWSANSRAPVAARHIEGNVVHLKVQGNYCCGLKPCCRKIN</sequence>
<dbReference type="SUPFAM" id="SSF48452">
    <property type="entry name" value="TPR-like"/>
    <property type="match status" value="3"/>
</dbReference>
<evidence type="ECO:0000313" key="4">
    <source>
        <dbReference type="EMBL" id="KZN08693.1"/>
    </source>
</evidence>
<dbReference type="GO" id="GO:0009933">
    <property type="term" value="P:meristem structural organization"/>
    <property type="evidence" value="ECO:0007669"/>
    <property type="project" value="InterPro"/>
</dbReference>
<dbReference type="InterPro" id="IPR011990">
    <property type="entry name" value="TPR-like_helical_dom_sf"/>
</dbReference>
<dbReference type="STRING" id="79200.A0A162B196"/>
<dbReference type="SUPFAM" id="SSF52047">
    <property type="entry name" value="RNI-like"/>
    <property type="match status" value="2"/>
</dbReference>
<dbReference type="OMA" id="VKPCCRK"/>
<dbReference type="Gramene" id="KZN08693">
    <property type="protein sequence ID" value="KZN08693"/>
    <property type="gene ID" value="DCAR_001349"/>
</dbReference>
<proteinExistence type="predicted"/>
<dbReference type="SMART" id="SM00368">
    <property type="entry name" value="LRR_RI"/>
    <property type="match status" value="6"/>
</dbReference>
<dbReference type="GO" id="GO:0072423">
    <property type="term" value="P:response to DNA damage checkpoint signaling"/>
    <property type="evidence" value="ECO:0007669"/>
    <property type="project" value="InterPro"/>
</dbReference>
<dbReference type="GO" id="GO:0040029">
    <property type="term" value="P:epigenetic regulation of gene expression"/>
    <property type="evidence" value="ECO:0007669"/>
    <property type="project" value="InterPro"/>
</dbReference>
<keyword evidence="2" id="KW-0175">Coiled coil</keyword>
<dbReference type="InterPro" id="IPR032675">
    <property type="entry name" value="LRR_dom_sf"/>
</dbReference>
<dbReference type="Gene3D" id="1.25.40.10">
    <property type="entry name" value="Tetratricopeptide repeat domain"/>
    <property type="match status" value="3"/>
</dbReference>
<feature type="compositionally biased region" description="Low complexity" evidence="3">
    <location>
        <begin position="582"/>
        <end position="593"/>
    </location>
</feature>
<organism evidence="4">
    <name type="scientific">Daucus carota subsp. sativus</name>
    <name type="common">Carrot</name>
    <dbReference type="NCBI Taxonomy" id="79200"/>
    <lineage>
        <taxon>Eukaryota</taxon>
        <taxon>Viridiplantae</taxon>
        <taxon>Streptophyta</taxon>
        <taxon>Embryophyta</taxon>
        <taxon>Tracheophyta</taxon>
        <taxon>Spermatophyta</taxon>
        <taxon>Magnoliopsida</taxon>
        <taxon>eudicotyledons</taxon>
        <taxon>Gunneridae</taxon>
        <taxon>Pentapetalae</taxon>
        <taxon>asterids</taxon>
        <taxon>campanulids</taxon>
        <taxon>Apiales</taxon>
        <taxon>Apiaceae</taxon>
        <taxon>Apioideae</taxon>
        <taxon>Scandiceae</taxon>
        <taxon>Daucinae</taxon>
        <taxon>Daucus</taxon>
        <taxon>Daucus sect. Daucus</taxon>
    </lineage>
</organism>